<accession>A0ABQ0CCL1</accession>
<dbReference type="InterPro" id="IPR007730">
    <property type="entry name" value="SPOR-like_dom"/>
</dbReference>
<evidence type="ECO:0000313" key="4">
    <source>
        <dbReference type="EMBL" id="GAB0058633.1"/>
    </source>
</evidence>
<reference evidence="4 5" key="1">
    <citation type="submission" date="2024-05" db="EMBL/GenBank/DDBJ databases">
        <authorList>
            <consortium name="Candidatus Magnetaquicoccaceae bacterium FCR-1 genome sequencing consortium"/>
            <person name="Shimoshige H."/>
            <person name="Shimamura S."/>
            <person name="Taoka A."/>
            <person name="Kobayashi H."/>
            <person name="Maekawa T."/>
        </authorList>
    </citation>
    <scope>NUCLEOTIDE SEQUENCE [LARGE SCALE GENOMIC DNA]</scope>
    <source>
        <strain evidence="4 5">FCR-1</strain>
    </source>
</reference>
<feature type="compositionally biased region" description="Polar residues" evidence="1">
    <location>
        <begin position="71"/>
        <end position="83"/>
    </location>
</feature>
<dbReference type="RefSeq" id="WP_420906355.1">
    <property type="nucleotide sequence ID" value="NZ_BAAFGK010000005.1"/>
</dbReference>
<keyword evidence="5" id="KW-1185">Reference proteome</keyword>
<evidence type="ECO:0000256" key="2">
    <source>
        <dbReference type="SAM" id="Phobius"/>
    </source>
</evidence>
<name>A0ABQ0CCL1_9PROT</name>
<sequence>MTGASIESETPRQEAPQANADILINPTEGQRRAAAIQRRKRIGKHLSEALIAAVVGGVVTLMVWNHAAPPGTQSAESLRSLVTASSEKKSDAKSDGAAVTRTETVIPAGAAGMAAAAPVAPATAKNDAEAALRKDLAEAMPHAVPQAPVAKGADALSAAKIEPIQAPIAPLGVALDGKRSDAEIALAAKGSARSEELAEDAIGAAMEGSADDSLDDGLSVEKAKSALKGEAAKAQITEVPVIKAKGEAPAIAKAQPLPRMPEPKPLAHAAEAKTEAKAIPAPTLAPKSEAKAAPLAQEANFPRSQADGSFLVTAGSYSNVQGAERIQKKLSDAGIPVRLRKSQLNNHTVHHLLTGPFATVEQAGQAVATIKERTGIEARYVTVAESQASKGIKKSVTSAKLATDGATKGAAARTTVAKAPAKAPAKETTVAKAAVQAPAKATPVTMAKAPAKAPAKESAVAKAAVATPVKAKESAVAKATAPAPVKEATVAKATVPAAAPAITIAKVATPAIAPTAPAKESPVVAKAPATSVAPVKEATAAKEITIPRTGEFVAHAGSFSNPENANQLRRRLIERGISSYTKVSTINGKEYTHVILGPFPNQHDADVKMSTLHKETGIVAKAMPIH</sequence>
<dbReference type="EMBL" id="BAAFGK010000005">
    <property type="protein sequence ID" value="GAB0058633.1"/>
    <property type="molecule type" value="Genomic_DNA"/>
</dbReference>
<dbReference type="Gene3D" id="3.30.70.1070">
    <property type="entry name" value="Sporulation related repeat"/>
    <property type="match status" value="2"/>
</dbReference>
<dbReference type="PROSITE" id="PS51724">
    <property type="entry name" value="SPOR"/>
    <property type="match status" value="2"/>
</dbReference>
<dbReference type="Proteomes" id="UP001628193">
    <property type="component" value="Unassembled WGS sequence"/>
</dbReference>
<evidence type="ECO:0000256" key="1">
    <source>
        <dbReference type="SAM" id="MobiDB-lite"/>
    </source>
</evidence>
<dbReference type="PANTHER" id="PTHR38687">
    <property type="entry name" value="CELL DIVISION PROTEIN DEDD-RELATED"/>
    <property type="match status" value="1"/>
</dbReference>
<feature type="domain" description="SPOR" evidence="3">
    <location>
        <begin position="546"/>
        <end position="625"/>
    </location>
</feature>
<evidence type="ECO:0000259" key="3">
    <source>
        <dbReference type="PROSITE" id="PS51724"/>
    </source>
</evidence>
<organism evidence="4 5">
    <name type="scientific">Candidatus Magnetaquiglobus chichijimensis</name>
    <dbReference type="NCBI Taxonomy" id="3141448"/>
    <lineage>
        <taxon>Bacteria</taxon>
        <taxon>Pseudomonadati</taxon>
        <taxon>Pseudomonadota</taxon>
        <taxon>Magnetococcia</taxon>
        <taxon>Magnetococcales</taxon>
        <taxon>Candidatus Magnetaquicoccaceae</taxon>
        <taxon>Candidatus Magnetaquiglobus</taxon>
    </lineage>
</organism>
<dbReference type="InterPro" id="IPR052521">
    <property type="entry name" value="Cell_div_SPOR-domain"/>
</dbReference>
<keyword evidence="2" id="KW-0812">Transmembrane</keyword>
<keyword evidence="2" id="KW-0472">Membrane</keyword>
<keyword evidence="2" id="KW-1133">Transmembrane helix</keyword>
<evidence type="ECO:0000313" key="5">
    <source>
        <dbReference type="Proteomes" id="UP001628193"/>
    </source>
</evidence>
<feature type="region of interest" description="Disordered" evidence="1">
    <location>
        <begin position="69"/>
        <end position="98"/>
    </location>
</feature>
<gene>
    <name evidence="4" type="ORF">SIID45300_02986</name>
</gene>
<dbReference type="Pfam" id="PF05036">
    <property type="entry name" value="SPOR"/>
    <property type="match status" value="2"/>
</dbReference>
<proteinExistence type="predicted"/>
<comment type="caution">
    <text evidence="4">The sequence shown here is derived from an EMBL/GenBank/DDBJ whole genome shotgun (WGS) entry which is preliminary data.</text>
</comment>
<dbReference type="PANTHER" id="PTHR38687:SF1">
    <property type="entry name" value="CELL DIVISION PROTEIN DEDD"/>
    <property type="match status" value="1"/>
</dbReference>
<dbReference type="SUPFAM" id="SSF110997">
    <property type="entry name" value="Sporulation related repeat"/>
    <property type="match status" value="2"/>
</dbReference>
<dbReference type="InterPro" id="IPR036680">
    <property type="entry name" value="SPOR-like_sf"/>
</dbReference>
<feature type="transmembrane region" description="Helical" evidence="2">
    <location>
        <begin position="46"/>
        <end position="64"/>
    </location>
</feature>
<protein>
    <recommendedName>
        <fullName evidence="3">SPOR domain-containing protein</fullName>
    </recommendedName>
</protein>
<feature type="region of interest" description="Disordered" evidence="1">
    <location>
        <begin position="1"/>
        <end position="20"/>
    </location>
</feature>
<feature type="domain" description="SPOR" evidence="3">
    <location>
        <begin position="304"/>
        <end position="383"/>
    </location>
</feature>
<reference evidence="4 5" key="2">
    <citation type="submission" date="2024-09" db="EMBL/GenBank/DDBJ databases">
        <title>Draft genome sequence of Candidatus Magnetaquicoccaceae bacterium FCR-1.</title>
        <authorList>
            <person name="Shimoshige H."/>
            <person name="Shimamura S."/>
            <person name="Taoka A."/>
            <person name="Kobayashi H."/>
            <person name="Maekawa T."/>
        </authorList>
    </citation>
    <scope>NUCLEOTIDE SEQUENCE [LARGE SCALE GENOMIC DNA]</scope>
    <source>
        <strain evidence="4 5">FCR-1</strain>
    </source>
</reference>